<name>A0ABX1WJV3_9FLAO</name>
<evidence type="ECO:0000313" key="2">
    <source>
        <dbReference type="Proteomes" id="UP000580344"/>
    </source>
</evidence>
<comment type="caution">
    <text evidence="1">The sequence shown here is derived from an EMBL/GenBank/DDBJ whole genome shotgun (WGS) entry which is preliminary data.</text>
</comment>
<evidence type="ECO:0000313" key="1">
    <source>
        <dbReference type="EMBL" id="NOJ74836.1"/>
    </source>
</evidence>
<evidence type="ECO:0008006" key="3">
    <source>
        <dbReference type="Google" id="ProtNLM"/>
    </source>
</evidence>
<dbReference type="Proteomes" id="UP000580344">
    <property type="component" value="Unassembled WGS sequence"/>
</dbReference>
<reference evidence="1 2" key="1">
    <citation type="submission" date="2020-05" db="EMBL/GenBank/DDBJ databases">
        <title>Tigecycline resistant gene in Empedobacter stercoris.</title>
        <authorList>
            <person name="Chen Y."/>
            <person name="Cheng Y."/>
            <person name="Zhou K."/>
        </authorList>
    </citation>
    <scope>NUCLEOTIDE SEQUENCE [LARGE SCALE GENOMIC DNA]</scope>
    <source>
        <strain evidence="1 2">ES202</strain>
    </source>
</reference>
<proteinExistence type="predicted"/>
<keyword evidence="2" id="KW-1185">Reference proteome</keyword>
<organism evidence="1 2">
    <name type="scientific">Empedobacter stercoris</name>
    <dbReference type="NCBI Taxonomy" id="1628248"/>
    <lineage>
        <taxon>Bacteria</taxon>
        <taxon>Pseudomonadati</taxon>
        <taxon>Bacteroidota</taxon>
        <taxon>Flavobacteriia</taxon>
        <taxon>Flavobacteriales</taxon>
        <taxon>Weeksellaceae</taxon>
        <taxon>Empedobacter</taxon>
    </lineage>
</organism>
<accession>A0ABX1WJV3</accession>
<dbReference type="RefSeq" id="WP_171622158.1">
    <property type="nucleotide sequence ID" value="NZ_JABFOQ010000004.1"/>
</dbReference>
<protein>
    <recommendedName>
        <fullName evidence="3">DUF4468 domain-containing protein</fullName>
    </recommendedName>
</protein>
<dbReference type="EMBL" id="JABFOQ010000004">
    <property type="protein sequence ID" value="NOJ74836.1"/>
    <property type="molecule type" value="Genomic_DNA"/>
</dbReference>
<sequence>MGLFDFLKKEIRIKLLSIFILFISSFVFGQKLYIWCPRESNIVERTNALLNQEIDVIIFDGRIISDKSKVECDSDVLVYRIYEDIKRAYPSALINFKNKEEYYSEPRKNIITIKIGISAYQSAFGVEVNTGLGIMGGNLSYGVFPSGKWNAVTNYYVKIYNERNNANSKYEKEILKVASKSNTGGFTTAKNILSQTYNEAIQDLLFFLDNSLMK</sequence>
<gene>
    <name evidence="1" type="ORF">HMH06_03100</name>
</gene>